<dbReference type="InterPro" id="IPR011701">
    <property type="entry name" value="MFS"/>
</dbReference>
<protein>
    <submittedName>
        <fullName evidence="8">MFS family permease</fullName>
    </submittedName>
</protein>
<dbReference type="Pfam" id="PF07690">
    <property type="entry name" value="MFS_1"/>
    <property type="match status" value="1"/>
</dbReference>
<keyword evidence="2 6" id="KW-0812">Transmembrane</keyword>
<keyword evidence="4 6" id="KW-0472">Membrane</keyword>
<feature type="domain" description="Major facilitator superfamily (MFS) profile" evidence="7">
    <location>
        <begin position="1"/>
        <end position="392"/>
    </location>
</feature>
<evidence type="ECO:0000259" key="7">
    <source>
        <dbReference type="PROSITE" id="PS50850"/>
    </source>
</evidence>
<keyword evidence="3 6" id="KW-1133">Transmembrane helix</keyword>
<dbReference type="PANTHER" id="PTHR23534:SF1">
    <property type="entry name" value="MAJOR FACILITATOR SUPERFAMILY PROTEIN"/>
    <property type="match status" value="1"/>
</dbReference>
<feature type="transmembrane region" description="Helical" evidence="6">
    <location>
        <begin position="21"/>
        <end position="43"/>
    </location>
</feature>
<keyword evidence="9" id="KW-1185">Reference proteome</keyword>
<evidence type="ECO:0000256" key="4">
    <source>
        <dbReference type="ARBA" id="ARBA00023136"/>
    </source>
</evidence>
<dbReference type="PROSITE" id="PS50850">
    <property type="entry name" value="MFS"/>
    <property type="match status" value="1"/>
</dbReference>
<evidence type="ECO:0000256" key="1">
    <source>
        <dbReference type="ARBA" id="ARBA00004651"/>
    </source>
</evidence>
<dbReference type="Gene3D" id="1.20.1250.20">
    <property type="entry name" value="MFS general substrate transporter like domains"/>
    <property type="match status" value="1"/>
</dbReference>
<proteinExistence type="predicted"/>
<dbReference type="SUPFAM" id="SSF103473">
    <property type="entry name" value="MFS general substrate transporter"/>
    <property type="match status" value="1"/>
</dbReference>
<evidence type="ECO:0000313" key="8">
    <source>
        <dbReference type="EMBL" id="NYE94083.1"/>
    </source>
</evidence>
<comment type="caution">
    <text evidence="8">The sequence shown here is derived from an EMBL/GenBank/DDBJ whole genome shotgun (WGS) entry which is preliminary data.</text>
</comment>
<gene>
    <name evidence="8" type="ORF">FHU41_000304</name>
</gene>
<feature type="transmembrane region" description="Helical" evidence="6">
    <location>
        <begin position="137"/>
        <end position="160"/>
    </location>
</feature>
<evidence type="ECO:0000256" key="5">
    <source>
        <dbReference type="SAM" id="MobiDB-lite"/>
    </source>
</evidence>
<evidence type="ECO:0000256" key="2">
    <source>
        <dbReference type="ARBA" id="ARBA00022692"/>
    </source>
</evidence>
<feature type="transmembrane region" description="Helical" evidence="6">
    <location>
        <begin position="307"/>
        <end position="327"/>
    </location>
</feature>
<evidence type="ECO:0000256" key="3">
    <source>
        <dbReference type="ARBA" id="ARBA00022989"/>
    </source>
</evidence>
<reference evidence="8 9" key="1">
    <citation type="submission" date="2020-07" db="EMBL/GenBank/DDBJ databases">
        <title>Sequencing the genomes of 1000 actinobacteria strains.</title>
        <authorList>
            <person name="Klenk H.-P."/>
        </authorList>
    </citation>
    <scope>NUCLEOTIDE SEQUENCE [LARGE SCALE GENOMIC DNA]</scope>
    <source>
        <strain evidence="8 9">DSM 102047</strain>
    </source>
</reference>
<feature type="transmembrane region" description="Helical" evidence="6">
    <location>
        <begin position="49"/>
        <end position="70"/>
    </location>
</feature>
<feature type="transmembrane region" description="Helical" evidence="6">
    <location>
        <begin position="166"/>
        <end position="186"/>
    </location>
</feature>
<feature type="region of interest" description="Disordered" evidence="5">
    <location>
        <begin position="394"/>
        <end position="435"/>
    </location>
</feature>
<accession>A0A7Y9S3V3</accession>
<feature type="transmembrane region" description="Helical" evidence="6">
    <location>
        <begin position="217"/>
        <end position="238"/>
    </location>
</feature>
<dbReference type="GO" id="GO:0022857">
    <property type="term" value="F:transmembrane transporter activity"/>
    <property type="evidence" value="ECO:0007669"/>
    <property type="project" value="InterPro"/>
</dbReference>
<feature type="transmembrane region" description="Helical" evidence="6">
    <location>
        <begin position="101"/>
        <end position="125"/>
    </location>
</feature>
<dbReference type="EMBL" id="JACBYQ010000001">
    <property type="protein sequence ID" value="NYE94083.1"/>
    <property type="molecule type" value="Genomic_DNA"/>
</dbReference>
<evidence type="ECO:0000313" key="9">
    <source>
        <dbReference type="Proteomes" id="UP000521748"/>
    </source>
</evidence>
<evidence type="ECO:0000256" key="6">
    <source>
        <dbReference type="SAM" id="Phobius"/>
    </source>
</evidence>
<feature type="compositionally biased region" description="Polar residues" evidence="5">
    <location>
        <begin position="396"/>
        <end position="406"/>
    </location>
</feature>
<dbReference type="GO" id="GO:0005886">
    <property type="term" value="C:plasma membrane"/>
    <property type="evidence" value="ECO:0007669"/>
    <property type="project" value="UniProtKB-SubCell"/>
</dbReference>
<feature type="transmembrane region" description="Helical" evidence="6">
    <location>
        <begin position="283"/>
        <end position="301"/>
    </location>
</feature>
<name>A0A7Y9S3V3_9MICC</name>
<feature type="transmembrane region" description="Helical" evidence="6">
    <location>
        <begin position="253"/>
        <end position="271"/>
    </location>
</feature>
<dbReference type="InterPro" id="IPR036259">
    <property type="entry name" value="MFS_trans_sf"/>
</dbReference>
<feature type="transmembrane region" description="Helical" evidence="6">
    <location>
        <begin position="339"/>
        <end position="360"/>
    </location>
</feature>
<sequence>MTKPAPRFRNLLIRLIAAQACYYMIVSIDLTLTGLVGMSLVPIPALMTLPLSLIVVVGTACSFIAGHAAARFGYRPVMLVGALTAIVGGVLSAIAVASHSFILFCVGTALTGGYRAVGGFLRFVASEYAPPAKREPALALVMYGGIIAAALGPFAAIAASQAAEQPYLGSCLLIAILGIGALILAATMPPATGSGVGVHKPAIQIRDRTGNPQFQQAVLVLAGSGLVMTLVMAAGPLANDHAGHGSVMGATMIQWHLVGMFAPSALSALFLKRFGTFKTNVAGALIIACGSAIGTISSSGWGMTATMMLVGVGWNVLFVAGSALLLQSYPQGRGAKLQGFTDGTTAAISATGSFAAAWLLQGLGWGGINILALTVTASILLGLTWLTIRASRRNSTEPTQPQSLATADSEDWKPPSANKRSSRGDLDTGSDFKVP</sequence>
<feature type="transmembrane region" description="Helical" evidence="6">
    <location>
        <begin position="77"/>
        <end position="95"/>
    </location>
</feature>
<dbReference type="AlphaFoldDB" id="A0A7Y9S3V3"/>
<dbReference type="InterPro" id="IPR020846">
    <property type="entry name" value="MFS_dom"/>
</dbReference>
<feature type="transmembrane region" description="Helical" evidence="6">
    <location>
        <begin position="366"/>
        <end position="388"/>
    </location>
</feature>
<dbReference type="PANTHER" id="PTHR23534">
    <property type="entry name" value="MFS PERMEASE"/>
    <property type="match status" value="1"/>
</dbReference>
<organism evidence="8 9">
    <name type="scientific">Psychromicrobium silvestre</name>
    <dbReference type="NCBI Taxonomy" id="1645614"/>
    <lineage>
        <taxon>Bacteria</taxon>
        <taxon>Bacillati</taxon>
        <taxon>Actinomycetota</taxon>
        <taxon>Actinomycetes</taxon>
        <taxon>Micrococcales</taxon>
        <taxon>Micrococcaceae</taxon>
        <taxon>Psychromicrobium</taxon>
    </lineage>
</organism>
<comment type="subcellular location">
    <subcellularLocation>
        <location evidence="1">Cell membrane</location>
        <topology evidence="1">Multi-pass membrane protein</topology>
    </subcellularLocation>
</comment>
<dbReference type="Proteomes" id="UP000521748">
    <property type="component" value="Unassembled WGS sequence"/>
</dbReference>